<feature type="non-terminal residue" evidence="1">
    <location>
        <position position="1"/>
    </location>
</feature>
<comment type="caution">
    <text evidence="1">The sequence shown here is derived from an EMBL/GenBank/DDBJ whole genome shotgun (WGS) entry which is preliminary data.</text>
</comment>
<name>A0A0F9A0F3_9ZZZZ</name>
<gene>
    <name evidence="1" type="ORF">LCGC14_2971770</name>
</gene>
<accession>A0A0F9A0F3</accession>
<proteinExistence type="predicted"/>
<sequence>VYEHDGGNDSVNLEDSSQNFKKWGVEVGDLVTNITDGSTMVVTAIATDSNENDQLQGVLSGGTDNNWDNNDEYKVERRHHVRVGDLVRVKVKDPEYTDADYLVVALRYNEPSQRCELRLAKNLTAPGIGDQQTFDELFQMVQDDGRRALQRGGY</sequence>
<reference evidence="1" key="1">
    <citation type="journal article" date="2015" name="Nature">
        <title>Complex archaea that bridge the gap between prokaryotes and eukaryotes.</title>
        <authorList>
            <person name="Spang A."/>
            <person name="Saw J.H."/>
            <person name="Jorgensen S.L."/>
            <person name="Zaremba-Niedzwiedzka K."/>
            <person name="Martijn J."/>
            <person name="Lind A.E."/>
            <person name="van Eijk R."/>
            <person name="Schleper C."/>
            <person name="Guy L."/>
            <person name="Ettema T.J."/>
        </authorList>
    </citation>
    <scope>NUCLEOTIDE SEQUENCE</scope>
</reference>
<evidence type="ECO:0000313" key="1">
    <source>
        <dbReference type="EMBL" id="KKK65671.1"/>
    </source>
</evidence>
<dbReference type="EMBL" id="LAZR01060435">
    <property type="protein sequence ID" value="KKK65671.1"/>
    <property type="molecule type" value="Genomic_DNA"/>
</dbReference>
<protein>
    <submittedName>
        <fullName evidence="1">Uncharacterized protein</fullName>
    </submittedName>
</protein>
<dbReference type="AlphaFoldDB" id="A0A0F9A0F3"/>
<organism evidence="1">
    <name type="scientific">marine sediment metagenome</name>
    <dbReference type="NCBI Taxonomy" id="412755"/>
    <lineage>
        <taxon>unclassified sequences</taxon>
        <taxon>metagenomes</taxon>
        <taxon>ecological metagenomes</taxon>
    </lineage>
</organism>